<evidence type="ECO:0000259" key="3">
    <source>
        <dbReference type="Pfam" id="PF16344"/>
    </source>
</evidence>
<dbReference type="InterPro" id="IPR032508">
    <property type="entry name" value="FecR_C"/>
</dbReference>
<evidence type="ECO:0000313" key="4">
    <source>
        <dbReference type="EMBL" id="OAI06307.1"/>
    </source>
</evidence>
<dbReference type="AlphaFoldDB" id="A0A177MKH6"/>
<dbReference type="Gene3D" id="2.60.120.1440">
    <property type="match status" value="1"/>
</dbReference>
<accession>A0A177MKH6</accession>
<dbReference type="PIRSF" id="PIRSF018266">
    <property type="entry name" value="FecR"/>
    <property type="match status" value="1"/>
</dbReference>
<proteinExistence type="predicted"/>
<dbReference type="Gene3D" id="3.55.50.30">
    <property type="match status" value="1"/>
</dbReference>
<dbReference type="RefSeq" id="WP_064008067.1">
    <property type="nucleotide sequence ID" value="NZ_LUUG01000059.1"/>
</dbReference>
<gene>
    <name evidence="4" type="ORF">A1332_11870</name>
</gene>
<dbReference type="PANTHER" id="PTHR30273:SF2">
    <property type="entry name" value="PROTEIN FECR"/>
    <property type="match status" value="1"/>
</dbReference>
<feature type="domain" description="Protein FecR C-terminal" evidence="3">
    <location>
        <begin position="247"/>
        <end position="313"/>
    </location>
</feature>
<dbReference type="GO" id="GO:0016989">
    <property type="term" value="F:sigma factor antagonist activity"/>
    <property type="evidence" value="ECO:0007669"/>
    <property type="project" value="TreeGrafter"/>
</dbReference>
<feature type="domain" description="FecR N-terminal" evidence="2">
    <location>
        <begin position="13"/>
        <end position="55"/>
    </location>
</feature>
<name>A0A177MKH6_METMH</name>
<reference evidence="5" key="1">
    <citation type="submission" date="2016-03" db="EMBL/GenBank/DDBJ databases">
        <authorList>
            <person name="Heylen K."/>
            <person name="De Vos P."/>
            <person name="Vekeman B."/>
        </authorList>
    </citation>
    <scope>NUCLEOTIDE SEQUENCE [LARGE SCALE GENOMIC DNA]</scope>
    <source>
        <strain evidence="5">R-45363</strain>
    </source>
</reference>
<protein>
    <recommendedName>
        <fullName evidence="6">Anti-FecI sigma factor, FecR</fullName>
    </recommendedName>
</protein>
<dbReference type="PANTHER" id="PTHR30273">
    <property type="entry name" value="PERIPLASMIC SIGNAL SENSOR AND SIGMA FACTOR ACTIVATOR FECR-RELATED"/>
    <property type="match status" value="1"/>
</dbReference>
<dbReference type="Proteomes" id="UP000078090">
    <property type="component" value="Unassembled WGS sequence"/>
</dbReference>
<evidence type="ECO:0000259" key="2">
    <source>
        <dbReference type="Pfam" id="PF16220"/>
    </source>
</evidence>
<dbReference type="Pfam" id="PF16344">
    <property type="entry name" value="FecR_C"/>
    <property type="match status" value="1"/>
</dbReference>
<evidence type="ECO:0008006" key="6">
    <source>
        <dbReference type="Google" id="ProtNLM"/>
    </source>
</evidence>
<comment type="caution">
    <text evidence="4">The sequence shown here is derived from an EMBL/GenBank/DDBJ whole genome shotgun (WGS) entry which is preliminary data.</text>
</comment>
<evidence type="ECO:0000313" key="5">
    <source>
        <dbReference type="Proteomes" id="UP000078090"/>
    </source>
</evidence>
<dbReference type="Pfam" id="PF04773">
    <property type="entry name" value="FecR"/>
    <property type="match status" value="1"/>
</dbReference>
<dbReference type="EMBL" id="LUUG01000059">
    <property type="protein sequence ID" value="OAI06307.1"/>
    <property type="molecule type" value="Genomic_DNA"/>
</dbReference>
<dbReference type="OrthoDB" id="9771237at2"/>
<evidence type="ECO:0000259" key="1">
    <source>
        <dbReference type="Pfam" id="PF04773"/>
    </source>
</evidence>
<dbReference type="InterPro" id="IPR006860">
    <property type="entry name" value="FecR"/>
</dbReference>
<dbReference type="InterPro" id="IPR032623">
    <property type="entry name" value="FecR_N"/>
</dbReference>
<sequence length="317" mass="35912">MKVSKLSQDQILKQAATWFVELQSEYCNDQRRQAFSQWLLQNPAHQQAYDDIASLWGNLDKLKSREVTGLNAARSTRPRLWRNGKILTGSLLLATALTGAWQDFKAPSTAYQTGIGERQTVQLADGSQLQLNTDTKLSVRLSWWRREIELRQGEAMFNVAHQAWRPFTVRTGSLQIEDIGTVFNVRHDNHGTAVSVLEGEVALHAGRSWFGENLPAGFSRKIDPNGHWQKSEKTNPEQVAAWLNGHLLFDHTPLTEVVAELERYHAVRFAFADPALAKQTLSGSFNTADLKPFLQALEKVLPIRVQRQKQTIVLYSR</sequence>
<feature type="domain" description="FecR protein" evidence="1">
    <location>
        <begin position="111"/>
        <end position="201"/>
    </location>
</feature>
<dbReference type="InterPro" id="IPR012373">
    <property type="entry name" value="Ferrdict_sens_TM"/>
</dbReference>
<organism evidence="4 5">
    <name type="scientific">Methylomonas methanica</name>
    <dbReference type="NCBI Taxonomy" id="421"/>
    <lineage>
        <taxon>Bacteria</taxon>
        <taxon>Pseudomonadati</taxon>
        <taxon>Pseudomonadota</taxon>
        <taxon>Gammaproteobacteria</taxon>
        <taxon>Methylococcales</taxon>
        <taxon>Methylococcaceae</taxon>
        <taxon>Methylomonas</taxon>
    </lineage>
</organism>
<dbReference type="Pfam" id="PF16220">
    <property type="entry name" value="DUF4880"/>
    <property type="match status" value="1"/>
</dbReference>